<dbReference type="InterPro" id="IPR001851">
    <property type="entry name" value="ABC_transp_permease"/>
</dbReference>
<dbReference type="GO" id="GO:0015658">
    <property type="term" value="F:branched-chain amino acid transmembrane transporter activity"/>
    <property type="evidence" value="ECO:0007669"/>
    <property type="project" value="InterPro"/>
</dbReference>
<dbReference type="AlphaFoldDB" id="A0A1I1XFV2"/>
<feature type="transmembrane region" description="Helical" evidence="7">
    <location>
        <begin position="221"/>
        <end position="241"/>
    </location>
</feature>
<dbReference type="InterPro" id="IPR043428">
    <property type="entry name" value="LivM-like"/>
</dbReference>
<feature type="transmembrane region" description="Helical" evidence="7">
    <location>
        <begin position="271"/>
        <end position="296"/>
    </location>
</feature>
<feature type="compositionally biased region" description="Low complexity" evidence="6">
    <location>
        <begin position="7"/>
        <end position="25"/>
    </location>
</feature>
<feature type="region of interest" description="Disordered" evidence="6">
    <location>
        <begin position="1"/>
        <end position="45"/>
    </location>
</feature>
<gene>
    <name evidence="8" type="ORF">SAMN05216574_10243</name>
</gene>
<dbReference type="STRING" id="1798228.SAMN05216574_10243"/>
<evidence type="ECO:0000256" key="4">
    <source>
        <dbReference type="ARBA" id="ARBA00022989"/>
    </source>
</evidence>
<feature type="transmembrane region" description="Helical" evidence="7">
    <location>
        <begin position="164"/>
        <end position="184"/>
    </location>
</feature>
<dbReference type="PANTHER" id="PTHR30482">
    <property type="entry name" value="HIGH-AFFINITY BRANCHED-CHAIN AMINO ACID TRANSPORT SYSTEM PERMEASE"/>
    <property type="match status" value="1"/>
</dbReference>
<name>A0A1I1XFV2_9ACTN</name>
<dbReference type="Pfam" id="PF02653">
    <property type="entry name" value="BPD_transp_2"/>
    <property type="match status" value="1"/>
</dbReference>
<evidence type="ECO:0000256" key="2">
    <source>
        <dbReference type="ARBA" id="ARBA00022475"/>
    </source>
</evidence>
<sequence>MSEPQNTSASTPAPAGTAAGPSSGKATEEAPARATAAANPPPAAGGGRTFLPQSTLLRHLLVLLVCAVGAMILLEITDPFTNSQLASLTYYAIAAGGLTVLTGLNGQISLGHGALMAVGAYTVALFLSADEPIALPLILLAGVVTATIVGALVGVAAARLHGPYLAGATLALAVGLPGIAIYFHDIFGGEQGMRVRAPRPPEVFDSFIGFVSGNSATGTKWLAYLGTICLLITYFLLANLVRSRIGRTWRAVRDQEVAAELAGINLGAWRVLAFVVSAAAAGLAGGVLALVVRLAAPSGFTIVLSLSLLTAIVLGGLGSLLGALLGSALLVFLPPFVTDLGADFGLNNTEAAQLAPFVYGVVLVVAMIFAPAGFVGTVRMRWLTYRAKQRTAASRAASGG</sequence>
<dbReference type="OrthoDB" id="9814461at2"/>
<reference evidence="9" key="1">
    <citation type="submission" date="2016-10" db="EMBL/GenBank/DDBJ databases">
        <authorList>
            <person name="Varghese N."/>
            <person name="Submissions S."/>
        </authorList>
    </citation>
    <scope>NUCLEOTIDE SEQUENCE [LARGE SCALE GENOMIC DNA]</scope>
    <source>
        <strain evidence="9">DSM 46838</strain>
    </source>
</reference>
<feature type="transmembrane region" description="Helical" evidence="7">
    <location>
        <begin position="308"/>
        <end position="337"/>
    </location>
</feature>
<feature type="transmembrane region" description="Helical" evidence="7">
    <location>
        <begin position="110"/>
        <end position="127"/>
    </location>
</feature>
<evidence type="ECO:0000313" key="9">
    <source>
        <dbReference type="Proteomes" id="UP000198589"/>
    </source>
</evidence>
<dbReference type="GO" id="GO:0005886">
    <property type="term" value="C:plasma membrane"/>
    <property type="evidence" value="ECO:0007669"/>
    <property type="project" value="UniProtKB-SubCell"/>
</dbReference>
<keyword evidence="9" id="KW-1185">Reference proteome</keyword>
<evidence type="ECO:0000256" key="3">
    <source>
        <dbReference type="ARBA" id="ARBA00022692"/>
    </source>
</evidence>
<keyword evidence="3 7" id="KW-0812">Transmembrane</keyword>
<feature type="transmembrane region" description="Helical" evidence="7">
    <location>
        <begin position="56"/>
        <end position="76"/>
    </location>
</feature>
<protein>
    <submittedName>
        <fullName evidence="8">Branched-chain amino acid transport system permease protein</fullName>
    </submittedName>
</protein>
<feature type="transmembrane region" description="Helical" evidence="7">
    <location>
        <begin position="357"/>
        <end position="378"/>
    </location>
</feature>
<evidence type="ECO:0000256" key="7">
    <source>
        <dbReference type="SAM" id="Phobius"/>
    </source>
</evidence>
<comment type="subcellular location">
    <subcellularLocation>
        <location evidence="1">Cell membrane</location>
        <topology evidence="1">Multi-pass membrane protein</topology>
    </subcellularLocation>
</comment>
<evidence type="ECO:0000256" key="5">
    <source>
        <dbReference type="ARBA" id="ARBA00023136"/>
    </source>
</evidence>
<dbReference type="RefSeq" id="WP_092195254.1">
    <property type="nucleotide sequence ID" value="NZ_FOND01000002.1"/>
</dbReference>
<feature type="transmembrane region" description="Helical" evidence="7">
    <location>
        <begin position="134"/>
        <end position="158"/>
    </location>
</feature>
<feature type="transmembrane region" description="Helical" evidence="7">
    <location>
        <begin position="88"/>
        <end position="104"/>
    </location>
</feature>
<dbReference type="CDD" id="cd06581">
    <property type="entry name" value="TM_PBP1_LivM_like"/>
    <property type="match status" value="1"/>
</dbReference>
<organism evidence="8 9">
    <name type="scientific">Blastococcus tunisiensis</name>
    <dbReference type="NCBI Taxonomy" id="1798228"/>
    <lineage>
        <taxon>Bacteria</taxon>
        <taxon>Bacillati</taxon>
        <taxon>Actinomycetota</taxon>
        <taxon>Actinomycetes</taxon>
        <taxon>Geodermatophilales</taxon>
        <taxon>Geodermatophilaceae</taxon>
        <taxon>Blastococcus</taxon>
    </lineage>
</organism>
<dbReference type="PANTHER" id="PTHR30482:SF10">
    <property type="entry name" value="HIGH-AFFINITY BRANCHED-CHAIN AMINO ACID TRANSPORT PROTEIN BRAE"/>
    <property type="match status" value="1"/>
</dbReference>
<accession>A0A1I1XFV2</accession>
<keyword evidence="5 7" id="KW-0472">Membrane</keyword>
<proteinExistence type="predicted"/>
<keyword evidence="2" id="KW-1003">Cell membrane</keyword>
<dbReference type="EMBL" id="FOND01000002">
    <property type="protein sequence ID" value="SFE05528.1"/>
    <property type="molecule type" value="Genomic_DNA"/>
</dbReference>
<evidence type="ECO:0000256" key="1">
    <source>
        <dbReference type="ARBA" id="ARBA00004651"/>
    </source>
</evidence>
<evidence type="ECO:0000313" key="8">
    <source>
        <dbReference type="EMBL" id="SFE05528.1"/>
    </source>
</evidence>
<evidence type="ECO:0000256" key="6">
    <source>
        <dbReference type="SAM" id="MobiDB-lite"/>
    </source>
</evidence>
<keyword evidence="4 7" id="KW-1133">Transmembrane helix</keyword>
<dbReference type="Proteomes" id="UP000198589">
    <property type="component" value="Unassembled WGS sequence"/>
</dbReference>